<dbReference type="PANTHER" id="PTHR40056:SF1">
    <property type="entry name" value="DUF1836 DOMAIN-CONTAINING PROTEIN"/>
    <property type="match status" value="1"/>
</dbReference>
<dbReference type="Pfam" id="PF08876">
    <property type="entry name" value="DUF1836"/>
    <property type="match status" value="1"/>
</dbReference>
<dbReference type="PANTHER" id="PTHR40056">
    <property type="entry name" value="HYPOTHETICAL CYTOSOLIC PROTEIN"/>
    <property type="match status" value="1"/>
</dbReference>
<comment type="caution">
    <text evidence="1">The sequence shown here is derived from an EMBL/GenBank/DDBJ whole genome shotgun (WGS) entry which is preliminary data.</text>
</comment>
<dbReference type="Proteomes" id="UP001225646">
    <property type="component" value="Unassembled WGS sequence"/>
</dbReference>
<reference evidence="1 2" key="1">
    <citation type="submission" date="2023-07" db="EMBL/GenBank/DDBJ databases">
        <title>Genomic Encyclopedia of Type Strains, Phase IV (KMG-IV): sequencing the most valuable type-strain genomes for metagenomic binning, comparative biology and taxonomic classification.</title>
        <authorList>
            <person name="Goeker M."/>
        </authorList>
    </citation>
    <scope>NUCLEOTIDE SEQUENCE [LARGE SCALE GENOMIC DNA]</scope>
    <source>
        <strain evidence="1 2">DSM 19092</strain>
    </source>
</reference>
<dbReference type="InterPro" id="IPR014975">
    <property type="entry name" value="DUF1836"/>
</dbReference>
<evidence type="ECO:0000313" key="2">
    <source>
        <dbReference type="Proteomes" id="UP001225646"/>
    </source>
</evidence>
<evidence type="ECO:0000313" key="1">
    <source>
        <dbReference type="EMBL" id="MDQ0162289.1"/>
    </source>
</evidence>
<keyword evidence="2" id="KW-1185">Reference proteome</keyword>
<organism evidence="1 2">
    <name type="scientific">Aeribacillus alveayuensis</name>
    <dbReference type="NCBI Taxonomy" id="279215"/>
    <lineage>
        <taxon>Bacteria</taxon>
        <taxon>Bacillati</taxon>
        <taxon>Bacillota</taxon>
        <taxon>Bacilli</taxon>
        <taxon>Bacillales</taxon>
        <taxon>Bacillaceae</taxon>
        <taxon>Aeribacillus</taxon>
    </lineage>
</organism>
<protein>
    <recommendedName>
        <fullName evidence="3">DUF1836 domain-containing protein</fullName>
    </recommendedName>
</protein>
<accession>A0ABT9VN18</accession>
<dbReference type="EMBL" id="JAUSTR010000003">
    <property type="protein sequence ID" value="MDQ0162289.1"/>
    <property type="molecule type" value="Genomic_DNA"/>
</dbReference>
<dbReference type="RefSeq" id="WP_419151766.1">
    <property type="nucleotide sequence ID" value="NZ_JAUSTR010000003.1"/>
</dbReference>
<proteinExistence type="predicted"/>
<name>A0ABT9VN18_9BACI</name>
<evidence type="ECO:0008006" key="3">
    <source>
        <dbReference type="Google" id="ProtNLM"/>
    </source>
</evidence>
<gene>
    <name evidence="1" type="ORF">J2S06_001365</name>
</gene>
<sequence>MGKIKLNRITMTKLLFSLKGLESRTPLQIITDCIQPVHIEDIPEFILKFERKKNKKEYGLSTNEIVALGNLCELTSFKSTSIQNWIKRDVKELIGSPELGKKYSVEQAALLLIVRDLKAVFDFETICRLLMKVFNTLSDRSDDLINPLRFYQIYAITLENLGNIMIEPSCQDPLEEKIEKEIYSLLQEEMNLQHIEVKEITHILVITVLSVLSSHIQLRTIQYAEKAFTT</sequence>